<evidence type="ECO:0000313" key="2">
    <source>
        <dbReference type="EMBL" id="PKI45904.1"/>
    </source>
</evidence>
<dbReference type="Proteomes" id="UP000233551">
    <property type="component" value="Unassembled WGS sequence"/>
</dbReference>
<keyword evidence="3" id="KW-1185">Reference proteome</keyword>
<dbReference type="AlphaFoldDB" id="A0A2I0IPH8"/>
<sequence length="122" mass="13693">MWKLKEYDFKGSTNQSKERARESHQPEGKPRSRALPPSTSKWNEPELKPFTPPISAVLEPLQLEFIGVFTYSGIPRGTQYPSDCALFQGLAWGFDGSRAAKTERFLDDAVEVGKSQNVGIVY</sequence>
<accession>A0A2I0IPH8</accession>
<dbReference type="EMBL" id="PGOL01002685">
    <property type="protein sequence ID" value="PKI45904.1"/>
    <property type="molecule type" value="Genomic_DNA"/>
</dbReference>
<proteinExistence type="predicted"/>
<feature type="compositionally biased region" description="Basic and acidic residues" evidence="1">
    <location>
        <begin position="16"/>
        <end position="30"/>
    </location>
</feature>
<gene>
    <name evidence="2" type="ORF">CRG98_033703</name>
</gene>
<feature type="region of interest" description="Disordered" evidence="1">
    <location>
        <begin position="1"/>
        <end position="46"/>
    </location>
</feature>
<reference evidence="2 3" key="1">
    <citation type="submission" date="2017-11" db="EMBL/GenBank/DDBJ databases">
        <title>De-novo sequencing of pomegranate (Punica granatum L.) genome.</title>
        <authorList>
            <person name="Akparov Z."/>
            <person name="Amiraslanov A."/>
            <person name="Hajiyeva S."/>
            <person name="Abbasov M."/>
            <person name="Kaur K."/>
            <person name="Hamwieh A."/>
            <person name="Solovyev V."/>
            <person name="Salamov A."/>
            <person name="Braich B."/>
            <person name="Kosarev P."/>
            <person name="Mahmoud A."/>
            <person name="Hajiyev E."/>
            <person name="Babayeva S."/>
            <person name="Izzatullayeva V."/>
            <person name="Mammadov A."/>
            <person name="Mammadov A."/>
            <person name="Sharifova S."/>
            <person name="Ojaghi J."/>
            <person name="Eynullazada K."/>
            <person name="Bayramov B."/>
            <person name="Abdulazimova A."/>
            <person name="Shahmuradov I."/>
        </authorList>
    </citation>
    <scope>NUCLEOTIDE SEQUENCE [LARGE SCALE GENOMIC DNA]</scope>
    <source>
        <strain evidence="3">cv. AG2017</strain>
        <tissue evidence="2">Leaf</tissue>
    </source>
</reference>
<name>A0A2I0IPH8_PUNGR</name>
<organism evidence="2 3">
    <name type="scientific">Punica granatum</name>
    <name type="common">Pomegranate</name>
    <dbReference type="NCBI Taxonomy" id="22663"/>
    <lineage>
        <taxon>Eukaryota</taxon>
        <taxon>Viridiplantae</taxon>
        <taxon>Streptophyta</taxon>
        <taxon>Embryophyta</taxon>
        <taxon>Tracheophyta</taxon>
        <taxon>Spermatophyta</taxon>
        <taxon>Magnoliopsida</taxon>
        <taxon>eudicotyledons</taxon>
        <taxon>Gunneridae</taxon>
        <taxon>Pentapetalae</taxon>
        <taxon>rosids</taxon>
        <taxon>malvids</taxon>
        <taxon>Myrtales</taxon>
        <taxon>Lythraceae</taxon>
        <taxon>Punica</taxon>
    </lineage>
</organism>
<evidence type="ECO:0000313" key="3">
    <source>
        <dbReference type="Proteomes" id="UP000233551"/>
    </source>
</evidence>
<comment type="caution">
    <text evidence="2">The sequence shown here is derived from an EMBL/GenBank/DDBJ whole genome shotgun (WGS) entry which is preliminary data.</text>
</comment>
<protein>
    <submittedName>
        <fullName evidence="2">Uncharacterized protein</fullName>
    </submittedName>
</protein>
<evidence type="ECO:0000256" key="1">
    <source>
        <dbReference type="SAM" id="MobiDB-lite"/>
    </source>
</evidence>